<dbReference type="InterPro" id="IPR029044">
    <property type="entry name" value="Nucleotide-diphossugar_trans"/>
</dbReference>
<comment type="caution">
    <text evidence="1">The sequence shown here is derived from an EMBL/GenBank/DDBJ whole genome shotgun (WGS) entry which is preliminary data.</text>
</comment>
<reference evidence="1 2" key="1">
    <citation type="submission" date="2017-10" db="EMBL/GenBank/DDBJ databases">
        <title>Draft genome of two endophytic bacteria isolated from 'guarana' Paullinia cupana (Mart.) Ducke.</title>
        <authorList>
            <person name="Siqueira K.A."/>
            <person name="Liotti R.G."/>
            <person name="Mendes T.A."/>
            <person name="Soares M.A."/>
        </authorList>
    </citation>
    <scope>NUCLEOTIDE SEQUENCE [LARGE SCALE GENOMIC DNA]</scope>
    <source>
        <strain evidence="1 2">342</strain>
    </source>
</reference>
<accession>A0A2S9IGB2</accession>
<dbReference type="AlphaFoldDB" id="A0A2S9IGB2"/>
<dbReference type="SUPFAM" id="SSF53448">
    <property type="entry name" value="Nucleotide-diphospho-sugar transferases"/>
    <property type="match status" value="1"/>
</dbReference>
<keyword evidence="1" id="KW-0808">Transferase</keyword>
<protein>
    <submittedName>
        <fullName evidence="1">Glycosyl transferase</fullName>
    </submittedName>
</protein>
<keyword evidence="2" id="KW-1185">Reference proteome</keyword>
<organism evidence="1 2">
    <name type="scientific">Pantoea coffeiphila</name>
    <dbReference type="NCBI Taxonomy" id="1465635"/>
    <lineage>
        <taxon>Bacteria</taxon>
        <taxon>Pseudomonadati</taxon>
        <taxon>Pseudomonadota</taxon>
        <taxon>Gammaproteobacteria</taxon>
        <taxon>Enterobacterales</taxon>
        <taxon>Erwiniaceae</taxon>
        <taxon>Pantoea</taxon>
    </lineage>
</organism>
<dbReference type="GO" id="GO:0016740">
    <property type="term" value="F:transferase activity"/>
    <property type="evidence" value="ECO:0007669"/>
    <property type="project" value="UniProtKB-KW"/>
</dbReference>
<proteinExistence type="predicted"/>
<evidence type="ECO:0000313" key="2">
    <source>
        <dbReference type="Proteomes" id="UP000239181"/>
    </source>
</evidence>
<dbReference type="RefSeq" id="WP_105591378.1">
    <property type="nucleotide sequence ID" value="NZ_PDET01000002.1"/>
</dbReference>
<name>A0A2S9IGB2_9GAMM</name>
<gene>
    <name evidence="1" type="ORF">CQW29_03800</name>
</gene>
<evidence type="ECO:0000313" key="1">
    <source>
        <dbReference type="EMBL" id="PRD16798.1"/>
    </source>
</evidence>
<dbReference type="EMBL" id="PDET01000002">
    <property type="protein sequence ID" value="PRD16798.1"/>
    <property type="molecule type" value="Genomic_DNA"/>
</dbReference>
<dbReference type="Proteomes" id="UP000239181">
    <property type="component" value="Unassembled WGS sequence"/>
</dbReference>
<sequence length="295" mass="34228">MHRFLRFNSKEDFKIKIAIVVVLYNKEINESATIRTLVEKGLNNVYLTIHNNGPKNIAAPTEFLELLSLRCIVVNVENCIENKPLSNLYNDFIESHADFDKFILLDDDSEITQSFMDSIEKDDYDLEIPKIVSRVDNQVYYPISNGHVITDDCFLDVQGTSSIGSGLLFTKRLVNVFSKHNLKLFDENYALYGVDVSLFRRMWNLNRKGEVFKLKTSSSILHSLSRAEGQESAFRSNERLIDYAITARRYPTPRLYASFLKRGLKQLVGMRFREFFQMCGYFISGVHPRSKMWDK</sequence>
<dbReference type="OrthoDB" id="5829996at2"/>